<gene>
    <name evidence="27" type="ORF">SteCoe_5769</name>
</gene>
<evidence type="ECO:0000256" key="14">
    <source>
        <dbReference type="ARBA" id="ARBA00022840"/>
    </source>
</evidence>
<keyword evidence="8" id="KW-0140">cGMP</keyword>
<evidence type="ECO:0000256" key="20">
    <source>
        <dbReference type="ARBA" id="ARBA00047462"/>
    </source>
</evidence>
<dbReference type="GO" id="GO:0030553">
    <property type="term" value="F:cGMP binding"/>
    <property type="evidence" value="ECO:0007669"/>
    <property type="project" value="UniProtKB-KW"/>
</dbReference>
<dbReference type="EMBL" id="MPUH01000077">
    <property type="protein sequence ID" value="OMJ91623.1"/>
    <property type="molecule type" value="Genomic_DNA"/>
</dbReference>
<dbReference type="Gene3D" id="2.60.120.10">
    <property type="entry name" value="Jelly Rolls"/>
    <property type="match status" value="4"/>
</dbReference>
<sequence>MGSCITKNQKAKIHQSIESNGLSIAEEARRAIKDPNRLSRKKHKQKAAVVDARLQNSQCSEAATAQEIFKKKNDQDIRLINSSLKKHFIFNSLTSHQKKVIVESMRFYEIETNQVIFEQNSKGSSFFIISSGRVEVIINGNRATVLKSGDSFGELALLHDTPRSATVMTIVKCSLWSVDRGTFRTAIEELNAQNFLENKKFIDSISVFEVLNEEQKEILAGALSVLKFTNGSKIVSEGDPGDLLYIIKEGSIVCTQKGKEVMVMNKGDYFGEQALYYGSMRKATVTAAEDVTLLALGRENLVECLGASLQLVIYKNSMKIAFSNNEYLCRLSKDQQENLINEMQIQSYEAGNVVISAGTLKKESIIILVKGELGYSGQMKGIFKLFDILGANEAINNLSINLADSKTHDECIWESDIVAINDVDITHISNSGFFNCIGGDYNNVTAINEALTSMKRVQIFKALNNEELCKLASGLKIQEFAENQIIVEQKSKGDKFYLIKSGKVEIIKDGVSLRTITKDDYFGERSLLLDEIRSASVIARENVTCWVMSSADFKDILSEKIRDRLMERIKLQDDSINLEDLVFVKTLGNGMFGNVFLVAHKEHKNFYALKTVDRRKITALQIEEDIVLERKILLQLDHTLIMKLVKTFKDQKRLYFLSEYIKGMDLYDVLRKLQLLKECDTKFYIGCIIMIIEHLHEREIVYRDLKSENMVIDAEGYPKLIDFGTAKFIRGRTYTIVGTPHYMAPEIVTGHGYGLSVDYWTIGIMAYEFLFGYVPFGEDESDPYQIYEKIQQHRLIFPQWIDNKNKVKEFISQLLSKNPASRLGGSFDKLKTHPWFIGLNWDKIISKELKAPYIPKFANFNIEIENAFRDQKNLDEVISDIENSADIPKCIKRDIPLAANWDEDF</sequence>
<dbReference type="GO" id="GO:0004691">
    <property type="term" value="F:cAMP-dependent protein kinase activity"/>
    <property type="evidence" value="ECO:0007669"/>
    <property type="project" value="TreeGrafter"/>
</dbReference>
<evidence type="ECO:0000256" key="18">
    <source>
        <dbReference type="ARBA" id="ARBA00024113"/>
    </source>
</evidence>
<comment type="catalytic activity">
    <reaction evidence="22">
        <text>L-seryl-[protein] + ATP = O-phospho-L-seryl-[protein] + ADP + H(+)</text>
        <dbReference type="Rhea" id="RHEA:17989"/>
        <dbReference type="Rhea" id="RHEA-COMP:9863"/>
        <dbReference type="Rhea" id="RHEA-COMP:11604"/>
        <dbReference type="ChEBI" id="CHEBI:15378"/>
        <dbReference type="ChEBI" id="CHEBI:29999"/>
        <dbReference type="ChEBI" id="CHEBI:30616"/>
        <dbReference type="ChEBI" id="CHEBI:83421"/>
        <dbReference type="ChEBI" id="CHEBI:456216"/>
        <dbReference type="EC" id="2.7.11.1"/>
    </reaction>
</comment>
<dbReference type="GO" id="GO:0005952">
    <property type="term" value="C:cAMP-dependent protein kinase complex"/>
    <property type="evidence" value="ECO:0007669"/>
    <property type="project" value="TreeGrafter"/>
</dbReference>
<dbReference type="InterPro" id="IPR014710">
    <property type="entry name" value="RmlC-like_jellyroll"/>
</dbReference>
<dbReference type="PROSITE" id="PS00108">
    <property type="entry name" value="PROTEIN_KINASE_ST"/>
    <property type="match status" value="1"/>
</dbReference>
<dbReference type="Pfam" id="PF00027">
    <property type="entry name" value="cNMP_binding"/>
    <property type="match status" value="3"/>
</dbReference>
<keyword evidence="17" id="KW-0472">Membrane</keyword>
<dbReference type="AlphaFoldDB" id="A0A1R2CRL8"/>
<dbReference type="InterPro" id="IPR000719">
    <property type="entry name" value="Prot_kinase_dom"/>
</dbReference>
<comment type="catalytic activity">
    <reaction evidence="19">
        <text>L-threonyl-[protein] + ATP = O-phospho-L-threonyl-[protein] + ADP + H(+)</text>
        <dbReference type="Rhea" id="RHEA:46608"/>
        <dbReference type="Rhea" id="RHEA-COMP:11060"/>
        <dbReference type="Rhea" id="RHEA-COMP:11605"/>
        <dbReference type="ChEBI" id="CHEBI:15378"/>
        <dbReference type="ChEBI" id="CHEBI:30013"/>
        <dbReference type="ChEBI" id="CHEBI:30616"/>
        <dbReference type="ChEBI" id="CHEBI:61977"/>
        <dbReference type="ChEBI" id="CHEBI:456216"/>
        <dbReference type="EC" id="2.7.11.12"/>
    </reaction>
</comment>
<dbReference type="SMART" id="SM00220">
    <property type="entry name" value="S_TKc"/>
    <property type="match status" value="1"/>
</dbReference>
<proteinExistence type="inferred from homology"/>
<organism evidence="27 28">
    <name type="scientific">Stentor coeruleus</name>
    <dbReference type="NCBI Taxonomy" id="5963"/>
    <lineage>
        <taxon>Eukaryota</taxon>
        <taxon>Sar</taxon>
        <taxon>Alveolata</taxon>
        <taxon>Ciliophora</taxon>
        <taxon>Postciliodesmatophora</taxon>
        <taxon>Heterotrichea</taxon>
        <taxon>Heterotrichida</taxon>
        <taxon>Stentoridae</taxon>
        <taxon>Stentor</taxon>
    </lineage>
</organism>
<feature type="domain" description="AGC-kinase C-terminal" evidence="26">
    <location>
        <begin position="837"/>
        <end position="905"/>
    </location>
</feature>
<evidence type="ECO:0000256" key="5">
    <source>
        <dbReference type="ARBA" id="ARBA00012513"/>
    </source>
</evidence>
<dbReference type="FunFam" id="1.10.510.10:FF:000024">
    <property type="entry name" value="Probable serine/threonine-protein kinase cot-1"/>
    <property type="match status" value="1"/>
</dbReference>
<dbReference type="InterPro" id="IPR011009">
    <property type="entry name" value="Kinase-like_dom_sf"/>
</dbReference>
<evidence type="ECO:0000256" key="7">
    <source>
        <dbReference type="ARBA" id="ARBA00022527"/>
    </source>
</evidence>
<evidence type="ECO:0000256" key="2">
    <source>
        <dbReference type="ARBA" id="ARBA00004308"/>
    </source>
</evidence>
<evidence type="ECO:0000256" key="17">
    <source>
        <dbReference type="ARBA" id="ARBA00023136"/>
    </source>
</evidence>
<evidence type="ECO:0000256" key="15">
    <source>
        <dbReference type="ARBA" id="ARBA00022842"/>
    </source>
</evidence>
<evidence type="ECO:0000256" key="6">
    <source>
        <dbReference type="ARBA" id="ARBA00022490"/>
    </source>
</evidence>
<evidence type="ECO:0000256" key="23">
    <source>
        <dbReference type="PROSITE-ProRule" id="PRU10141"/>
    </source>
</evidence>
<dbReference type="FunFam" id="2.60.120.10:FF:000089">
    <property type="entry name" value="cGMP-dependent protein kinase 5-1"/>
    <property type="match status" value="1"/>
</dbReference>
<feature type="domain" description="Cyclic nucleotide-binding" evidence="25">
    <location>
        <begin position="459"/>
        <end position="557"/>
    </location>
</feature>
<dbReference type="InterPro" id="IPR018488">
    <property type="entry name" value="cNMP-bd_CS"/>
</dbReference>
<keyword evidence="6" id="KW-0963">Cytoplasm</keyword>
<dbReference type="Pfam" id="PF00069">
    <property type="entry name" value="Pkinase"/>
    <property type="match status" value="1"/>
</dbReference>
<dbReference type="PRINTS" id="PR00103">
    <property type="entry name" value="CAMPKINASE"/>
</dbReference>
<dbReference type="PANTHER" id="PTHR24353">
    <property type="entry name" value="CYCLIC NUCLEOTIDE-DEPENDENT PROTEIN KINASE"/>
    <property type="match status" value="1"/>
</dbReference>
<dbReference type="EC" id="2.7.11.12" evidence="4"/>
<evidence type="ECO:0000256" key="22">
    <source>
        <dbReference type="ARBA" id="ARBA00048679"/>
    </source>
</evidence>
<reference evidence="27 28" key="1">
    <citation type="submission" date="2016-11" db="EMBL/GenBank/DDBJ databases">
        <title>The macronuclear genome of Stentor coeruleus: a giant cell with tiny introns.</title>
        <authorList>
            <person name="Slabodnick M."/>
            <person name="Ruby J.G."/>
            <person name="Reiff S.B."/>
            <person name="Swart E.C."/>
            <person name="Gosai S."/>
            <person name="Prabakaran S."/>
            <person name="Witkowska E."/>
            <person name="Larue G.E."/>
            <person name="Fisher S."/>
            <person name="Freeman R.M."/>
            <person name="Gunawardena J."/>
            <person name="Chu W."/>
            <person name="Stover N.A."/>
            <person name="Gregory B.D."/>
            <person name="Nowacki M."/>
            <person name="Derisi J."/>
            <person name="Roy S.W."/>
            <person name="Marshall W.F."/>
            <person name="Sood P."/>
        </authorList>
    </citation>
    <scope>NUCLEOTIDE SEQUENCE [LARGE SCALE GENOMIC DNA]</scope>
    <source>
        <strain evidence="27">WM001</strain>
    </source>
</reference>
<accession>A0A1R2CRL8</accession>
<dbReference type="InterPro" id="IPR017441">
    <property type="entry name" value="Protein_kinase_ATP_BS"/>
</dbReference>
<dbReference type="EC" id="2.7.11.1" evidence="5"/>
<dbReference type="InterPro" id="IPR008271">
    <property type="entry name" value="Ser/Thr_kinase_AS"/>
</dbReference>
<keyword evidence="11" id="KW-0479">Metal-binding</keyword>
<comment type="cofactor">
    <cofactor evidence="1">
        <name>Mg(2+)</name>
        <dbReference type="ChEBI" id="CHEBI:18420"/>
    </cofactor>
</comment>
<dbReference type="GO" id="GO:0005524">
    <property type="term" value="F:ATP binding"/>
    <property type="evidence" value="ECO:0007669"/>
    <property type="project" value="UniProtKB-UniRule"/>
</dbReference>
<evidence type="ECO:0000256" key="9">
    <source>
        <dbReference type="ARBA" id="ARBA00022553"/>
    </source>
</evidence>
<keyword evidence="15" id="KW-0460">Magnesium</keyword>
<evidence type="ECO:0000256" key="4">
    <source>
        <dbReference type="ARBA" id="ARBA00012428"/>
    </source>
</evidence>
<dbReference type="PROSITE" id="PS00888">
    <property type="entry name" value="CNMP_BINDING_1"/>
    <property type="match status" value="1"/>
</dbReference>
<feature type="binding site" evidence="23">
    <location>
        <position position="610"/>
    </location>
    <ligand>
        <name>ATP</name>
        <dbReference type="ChEBI" id="CHEBI:30616"/>
    </ligand>
</feature>
<evidence type="ECO:0000256" key="19">
    <source>
        <dbReference type="ARBA" id="ARBA00047298"/>
    </source>
</evidence>
<dbReference type="InterPro" id="IPR000595">
    <property type="entry name" value="cNMP-bd_dom"/>
</dbReference>
<dbReference type="InterPro" id="IPR018490">
    <property type="entry name" value="cNMP-bd_dom_sf"/>
</dbReference>
<dbReference type="Gene3D" id="1.10.510.10">
    <property type="entry name" value="Transferase(Phosphotransferase) domain 1"/>
    <property type="match status" value="1"/>
</dbReference>
<comment type="subcellular location">
    <subcellularLocation>
        <location evidence="2">Endomembrane system</location>
    </subcellularLocation>
</comment>
<comment type="catalytic activity">
    <reaction evidence="20">
        <text>L-seryl-[protein] + ATP = O-phospho-L-seryl-[protein] + ADP + H(+)</text>
        <dbReference type="Rhea" id="RHEA:17989"/>
        <dbReference type="Rhea" id="RHEA-COMP:9863"/>
        <dbReference type="Rhea" id="RHEA-COMP:11604"/>
        <dbReference type="ChEBI" id="CHEBI:15378"/>
        <dbReference type="ChEBI" id="CHEBI:29999"/>
        <dbReference type="ChEBI" id="CHEBI:30616"/>
        <dbReference type="ChEBI" id="CHEBI:83421"/>
        <dbReference type="ChEBI" id="CHEBI:456216"/>
        <dbReference type="EC" id="2.7.11.12"/>
    </reaction>
</comment>
<evidence type="ECO:0000313" key="28">
    <source>
        <dbReference type="Proteomes" id="UP000187209"/>
    </source>
</evidence>
<evidence type="ECO:0000256" key="8">
    <source>
        <dbReference type="ARBA" id="ARBA00022535"/>
    </source>
</evidence>
<evidence type="ECO:0000256" key="12">
    <source>
        <dbReference type="ARBA" id="ARBA00022741"/>
    </source>
</evidence>
<comment type="caution">
    <text evidence="27">The sequence shown here is derived from an EMBL/GenBank/DDBJ whole genome shotgun (WGS) entry which is preliminary data.</text>
</comment>
<evidence type="ECO:0000256" key="21">
    <source>
        <dbReference type="ARBA" id="ARBA00047899"/>
    </source>
</evidence>
<dbReference type="PROSITE" id="PS50042">
    <property type="entry name" value="CNMP_BINDING_3"/>
    <property type="match status" value="3"/>
</dbReference>
<evidence type="ECO:0000256" key="11">
    <source>
        <dbReference type="ARBA" id="ARBA00022723"/>
    </source>
</evidence>
<evidence type="ECO:0000256" key="10">
    <source>
        <dbReference type="ARBA" id="ARBA00022679"/>
    </source>
</evidence>
<comment type="similarity">
    <text evidence="3">Belongs to the protein kinase superfamily. AGC Ser/Thr protein kinase family. cGMP subfamily.</text>
</comment>
<dbReference type="FunFam" id="3.30.200.20:FF:000042">
    <property type="entry name" value="Aurora kinase A"/>
    <property type="match status" value="1"/>
</dbReference>
<dbReference type="SUPFAM" id="SSF51206">
    <property type="entry name" value="cAMP-binding domain-like"/>
    <property type="match status" value="4"/>
</dbReference>
<evidence type="ECO:0000256" key="3">
    <source>
        <dbReference type="ARBA" id="ARBA00006352"/>
    </source>
</evidence>
<evidence type="ECO:0000256" key="1">
    <source>
        <dbReference type="ARBA" id="ARBA00001946"/>
    </source>
</evidence>
<dbReference type="SUPFAM" id="SSF56112">
    <property type="entry name" value="Protein kinase-like (PK-like)"/>
    <property type="match status" value="1"/>
</dbReference>
<feature type="domain" description="Protein kinase" evidence="24">
    <location>
        <begin position="581"/>
        <end position="836"/>
    </location>
</feature>
<name>A0A1R2CRL8_9CILI</name>
<dbReference type="GO" id="GO:0004692">
    <property type="term" value="F:cGMP-dependent protein kinase activity"/>
    <property type="evidence" value="ECO:0007669"/>
    <property type="project" value="UniProtKB-EC"/>
</dbReference>
<dbReference type="GO" id="GO:0007010">
    <property type="term" value="P:cytoskeleton organization"/>
    <property type="evidence" value="ECO:0007669"/>
    <property type="project" value="UniProtKB-ARBA"/>
</dbReference>
<keyword evidence="16" id="KW-0142">cGMP-binding</keyword>
<evidence type="ECO:0000259" key="26">
    <source>
        <dbReference type="PROSITE" id="PS51285"/>
    </source>
</evidence>
<keyword evidence="28" id="KW-1185">Reference proteome</keyword>
<keyword evidence="10" id="KW-0808">Transferase</keyword>
<evidence type="ECO:0000256" key="13">
    <source>
        <dbReference type="ARBA" id="ARBA00022777"/>
    </source>
</evidence>
<dbReference type="GO" id="GO:0012505">
    <property type="term" value="C:endomembrane system"/>
    <property type="evidence" value="ECO:0007669"/>
    <property type="project" value="UniProtKB-SubCell"/>
</dbReference>
<evidence type="ECO:0000313" key="27">
    <source>
        <dbReference type="EMBL" id="OMJ91623.1"/>
    </source>
</evidence>
<dbReference type="PANTHER" id="PTHR24353:SF37">
    <property type="entry name" value="CAMP-DEPENDENT PROTEIN KINASE CATALYTIC SUBUNIT PRKX"/>
    <property type="match status" value="1"/>
</dbReference>
<dbReference type="FunFam" id="2.60.120.10:FF:000068">
    <property type="entry name" value="cGMP-dependent protein kinase"/>
    <property type="match status" value="1"/>
</dbReference>
<keyword evidence="13" id="KW-0418">Kinase</keyword>
<dbReference type="Proteomes" id="UP000187209">
    <property type="component" value="Unassembled WGS sequence"/>
</dbReference>
<dbReference type="SMART" id="SM00100">
    <property type="entry name" value="cNMP"/>
    <property type="match status" value="3"/>
</dbReference>
<dbReference type="OrthoDB" id="100546at2759"/>
<evidence type="ECO:0000259" key="24">
    <source>
        <dbReference type="PROSITE" id="PS50011"/>
    </source>
</evidence>
<keyword evidence="9" id="KW-0597">Phosphoprotein</keyword>
<feature type="domain" description="Cyclic nucleotide-binding" evidence="25">
    <location>
        <begin position="207"/>
        <end position="306"/>
    </location>
</feature>
<dbReference type="InterPro" id="IPR000961">
    <property type="entry name" value="AGC-kinase_C"/>
</dbReference>
<dbReference type="PROSITE" id="PS50011">
    <property type="entry name" value="PROTEIN_KINASE_DOM"/>
    <property type="match status" value="1"/>
</dbReference>
<keyword evidence="7" id="KW-0723">Serine/threonine-protein kinase</keyword>
<evidence type="ECO:0000256" key="16">
    <source>
        <dbReference type="ARBA" id="ARBA00022992"/>
    </source>
</evidence>
<dbReference type="CDD" id="cd00038">
    <property type="entry name" value="CAP_ED"/>
    <property type="match status" value="3"/>
</dbReference>
<keyword evidence="12 23" id="KW-0547">Nucleotide-binding</keyword>
<dbReference type="PROSITE" id="PS00107">
    <property type="entry name" value="PROTEIN_KINASE_ATP"/>
    <property type="match status" value="1"/>
</dbReference>
<dbReference type="Gene3D" id="3.30.200.20">
    <property type="entry name" value="Phosphorylase Kinase, domain 1"/>
    <property type="match status" value="1"/>
</dbReference>
<protein>
    <recommendedName>
        <fullName evidence="18">cGMP-dependent protein kinase</fullName>
        <ecNumber evidence="5">2.7.11.1</ecNumber>
        <ecNumber evidence="4">2.7.11.12</ecNumber>
    </recommendedName>
</protein>
<feature type="domain" description="Cyclic nucleotide-binding" evidence="25">
    <location>
        <begin position="89"/>
        <end position="187"/>
    </location>
</feature>
<dbReference type="PROSITE" id="PS00889">
    <property type="entry name" value="CNMP_BINDING_2"/>
    <property type="match status" value="2"/>
</dbReference>
<dbReference type="PROSITE" id="PS51285">
    <property type="entry name" value="AGC_KINASE_CTER"/>
    <property type="match status" value="1"/>
</dbReference>
<keyword evidence="14 23" id="KW-0067">ATP-binding</keyword>
<comment type="catalytic activity">
    <reaction evidence="21">
        <text>L-threonyl-[protein] + ATP = O-phospho-L-threonyl-[protein] + ADP + H(+)</text>
        <dbReference type="Rhea" id="RHEA:46608"/>
        <dbReference type="Rhea" id="RHEA-COMP:11060"/>
        <dbReference type="Rhea" id="RHEA-COMP:11605"/>
        <dbReference type="ChEBI" id="CHEBI:15378"/>
        <dbReference type="ChEBI" id="CHEBI:30013"/>
        <dbReference type="ChEBI" id="CHEBI:30616"/>
        <dbReference type="ChEBI" id="CHEBI:61977"/>
        <dbReference type="ChEBI" id="CHEBI:456216"/>
        <dbReference type="EC" id="2.7.11.1"/>
    </reaction>
</comment>
<evidence type="ECO:0000259" key="25">
    <source>
        <dbReference type="PROSITE" id="PS50042"/>
    </source>
</evidence>
<dbReference type="GO" id="GO:0046872">
    <property type="term" value="F:metal ion binding"/>
    <property type="evidence" value="ECO:0007669"/>
    <property type="project" value="UniProtKB-KW"/>
</dbReference>